<organism evidence="2 3">
    <name type="scientific">Pleurostoma richardsiae</name>
    <dbReference type="NCBI Taxonomy" id="41990"/>
    <lineage>
        <taxon>Eukaryota</taxon>
        <taxon>Fungi</taxon>
        <taxon>Dikarya</taxon>
        <taxon>Ascomycota</taxon>
        <taxon>Pezizomycotina</taxon>
        <taxon>Sordariomycetes</taxon>
        <taxon>Sordariomycetidae</taxon>
        <taxon>Calosphaeriales</taxon>
        <taxon>Pleurostomataceae</taxon>
        <taxon>Pleurostoma</taxon>
    </lineage>
</organism>
<protein>
    <submittedName>
        <fullName evidence="2">Uncharacterized protein</fullName>
    </submittedName>
</protein>
<feature type="region of interest" description="Disordered" evidence="1">
    <location>
        <begin position="23"/>
        <end position="60"/>
    </location>
</feature>
<name>A0AA38VL53_9PEZI</name>
<reference evidence="2" key="1">
    <citation type="submission" date="2022-07" db="EMBL/GenBank/DDBJ databases">
        <title>Fungi with potential for degradation of polypropylene.</title>
        <authorList>
            <person name="Gostincar C."/>
        </authorList>
    </citation>
    <scope>NUCLEOTIDE SEQUENCE</scope>
    <source>
        <strain evidence="2">EXF-13308</strain>
    </source>
</reference>
<accession>A0AA38VL53</accession>
<evidence type="ECO:0000256" key="1">
    <source>
        <dbReference type="SAM" id="MobiDB-lite"/>
    </source>
</evidence>
<proteinExistence type="predicted"/>
<dbReference type="EMBL" id="JANBVO010000031">
    <property type="protein sequence ID" value="KAJ9138199.1"/>
    <property type="molecule type" value="Genomic_DNA"/>
</dbReference>
<dbReference type="PANTHER" id="PTHR37540:SF9">
    <property type="entry name" value="ZN(2)-C6 FUNGAL-TYPE DOMAIN-CONTAINING PROTEIN"/>
    <property type="match status" value="1"/>
</dbReference>
<sequence length="469" mass="52584">MQFIVSTGPQKTNPQTRKLIRSHVMLGKNRGKSRRPKGGTSADSTSPETSNSNGSSDSAPDGPLIELCRSMVPARVGSDLSFTQFADNIEPATFGDILKFSFIAKKVLFPLYLCIDFEKKHGGWFEPLTFDAAYLHAMIFTSQAYYALVEGRKVYSTTEGSSPHLLKTIRLLRERLLTGDESTQTSDMTVAVVLALAMHANISCDYVSARHHMEGLRRIVDLRGGLGIFRSNDKLMVEIIRCDIGMVLHTGQEAFFSRDLLYPGPPPTSCRDQLLSLLPASRTASNDRSEAETFLNEVDERLVEAWDTMKLFIKSVNFATRAKRRLPKAVLLDPMATVMYPLLEMSFDSGTLDEAVRLGILAYASHIFLQWHNVKHPYQHFPSLYRSCLGGLRSLSGFTPQLLVWILMVGALSAFTEADDAWLKPFLRTNLMLCDVGSWTQMRDILESFMWVRLVQDKDGKAVYDSLDD</sequence>
<gene>
    <name evidence="2" type="ORF">NKR23_g8624</name>
</gene>
<dbReference type="AlphaFoldDB" id="A0AA38VL53"/>
<comment type="caution">
    <text evidence="2">The sequence shown here is derived from an EMBL/GenBank/DDBJ whole genome shotgun (WGS) entry which is preliminary data.</text>
</comment>
<dbReference type="Proteomes" id="UP001174694">
    <property type="component" value="Unassembled WGS sequence"/>
</dbReference>
<feature type="compositionally biased region" description="Polar residues" evidence="1">
    <location>
        <begin position="41"/>
        <end position="58"/>
    </location>
</feature>
<dbReference type="PANTHER" id="PTHR37540">
    <property type="entry name" value="TRANSCRIPTION FACTOR (ACR-2), PUTATIVE-RELATED-RELATED"/>
    <property type="match status" value="1"/>
</dbReference>
<evidence type="ECO:0000313" key="3">
    <source>
        <dbReference type="Proteomes" id="UP001174694"/>
    </source>
</evidence>
<keyword evidence="3" id="KW-1185">Reference proteome</keyword>
<evidence type="ECO:0000313" key="2">
    <source>
        <dbReference type="EMBL" id="KAJ9138199.1"/>
    </source>
</evidence>